<feature type="transmembrane region" description="Helical" evidence="5">
    <location>
        <begin position="12"/>
        <end position="29"/>
    </location>
</feature>
<dbReference type="Pfam" id="PF04991">
    <property type="entry name" value="LicD"/>
    <property type="match status" value="1"/>
</dbReference>
<dbReference type="STRING" id="1081103.A0A0B2WVV4"/>
<organism evidence="7 8">
    <name type="scientific">Metarhizium album (strain ARSEF 1941)</name>
    <dbReference type="NCBI Taxonomy" id="1081103"/>
    <lineage>
        <taxon>Eukaryota</taxon>
        <taxon>Fungi</taxon>
        <taxon>Dikarya</taxon>
        <taxon>Ascomycota</taxon>
        <taxon>Pezizomycotina</taxon>
        <taxon>Sordariomycetes</taxon>
        <taxon>Hypocreomycetidae</taxon>
        <taxon>Hypocreales</taxon>
        <taxon>Clavicipitaceae</taxon>
        <taxon>Metarhizium</taxon>
    </lineage>
</organism>
<dbReference type="Proteomes" id="UP000030816">
    <property type="component" value="Unassembled WGS sequence"/>
</dbReference>
<dbReference type="AlphaFoldDB" id="A0A0B2WVV4"/>
<dbReference type="RefSeq" id="XP_040681322.1">
    <property type="nucleotide sequence ID" value="XM_040820979.1"/>
</dbReference>
<comment type="caution">
    <text evidence="7">The sequence shown here is derived from an EMBL/GenBank/DDBJ whole genome shotgun (WGS) entry which is preliminary data.</text>
</comment>
<keyword evidence="4 5" id="KW-0472">Membrane</keyword>
<evidence type="ECO:0000256" key="5">
    <source>
        <dbReference type="SAM" id="Phobius"/>
    </source>
</evidence>
<accession>A0A0B2WVV4</accession>
<keyword evidence="3 5" id="KW-1133">Transmembrane helix</keyword>
<evidence type="ECO:0000256" key="4">
    <source>
        <dbReference type="ARBA" id="ARBA00023136"/>
    </source>
</evidence>
<evidence type="ECO:0000256" key="1">
    <source>
        <dbReference type="ARBA" id="ARBA00004167"/>
    </source>
</evidence>
<reference evidence="7 8" key="1">
    <citation type="journal article" date="2014" name="Proc. Natl. Acad. Sci. U.S.A.">
        <title>Trajectory and genomic determinants of fungal-pathogen speciation and host adaptation.</title>
        <authorList>
            <person name="Hu X."/>
            <person name="Xiao G."/>
            <person name="Zheng P."/>
            <person name="Shang Y."/>
            <person name="Su Y."/>
            <person name="Zhang X."/>
            <person name="Liu X."/>
            <person name="Zhan S."/>
            <person name="St Leger R.J."/>
            <person name="Wang C."/>
        </authorList>
    </citation>
    <scope>NUCLEOTIDE SEQUENCE [LARGE SCALE GENOMIC DNA]</scope>
    <source>
        <strain evidence="7 8">ARSEF 1941</strain>
    </source>
</reference>
<gene>
    <name evidence="7" type="ORF">MAM_02180</name>
</gene>
<comment type="subcellular location">
    <subcellularLocation>
        <location evidence="1">Membrane</location>
        <topology evidence="1">Single-pass membrane protein</topology>
    </subcellularLocation>
</comment>
<sequence length="292" mass="33274">MAVSRLRLPLRLCSVACLAMVLALGYILLRSPLLMEASAEAPIPRPVPAGNRDRHAHKADGAGSTKYFSEPGGSYNLVHYDSRYFQRELDAAERRAALRALIRSYLSLTSHYNIETWLAHGTLMGWWWGGRILPWDSDIDVQLSFETLDLLAREFNFTEFRYDLPPAHGRPASRTYLLDINPYYSEPGIGDGNNVIDARWIDTETGMFVDITALRREDDGSGAWACKDGHRYSGTDLWPLKESELEGVRALVPAQSTLLLRREYGDDSTKKEEYEGHHWDHHLRLWVQDVNK</sequence>
<keyword evidence="7" id="KW-0808">Transferase</keyword>
<evidence type="ECO:0000256" key="2">
    <source>
        <dbReference type="ARBA" id="ARBA00022692"/>
    </source>
</evidence>
<dbReference type="InterPro" id="IPR007074">
    <property type="entry name" value="LicD/FKTN/FKRP_NTP_transf"/>
</dbReference>
<dbReference type="PANTHER" id="PTHR15407:SF28">
    <property type="entry name" value="RIBITOL-5-PHOSPHATE TRANSFERASE FKTN"/>
    <property type="match status" value="1"/>
</dbReference>
<dbReference type="EMBL" id="AZHE01000003">
    <property type="protein sequence ID" value="KHO00257.1"/>
    <property type="molecule type" value="Genomic_DNA"/>
</dbReference>
<feature type="domain" description="LicD/FKTN/FKRP nucleotidyltransferase" evidence="6">
    <location>
        <begin position="110"/>
        <end position="217"/>
    </location>
</feature>
<evidence type="ECO:0000259" key="6">
    <source>
        <dbReference type="Pfam" id="PF04991"/>
    </source>
</evidence>
<dbReference type="PANTHER" id="PTHR15407">
    <property type="entry name" value="FUKUTIN-RELATED"/>
    <property type="match status" value="1"/>
</dbReference>
<name>A0A0B2WVV4_METAS</name>
<dbReference type="GO" id="GO:0009100">
    <property type="term" value="P:glycoprotein metabolic process"/>
    <property type="evidence" value="ECO:0007669"/>
    <property type="project" value="UniProtKB-ARBA"/>
</dbReference>
<keyword evidence="2 5" id="KW-0812">Transmembrane</keyword>
<evidence type="ECO:0000313" key="7">
    <source>
        <dbReference type="EMBL" id="KHO00257.1"/>
    </source>
</evidence>
<dbReference type="OrthoDB" id="444255at2759"/>
<protein>
    <submittedName>
        <fullName evidence="7">Mannosylphosphate transferase</fullName>
    </submittedName>
</protein>
<evidence type="ECO:0000313" key="8">
    <source>
        <dbReference type="Proteomes" id="UP000030816"/>
    </source>
</evidence>
<dbReference type="GeneID" id="63736635"/>
<keyword evidence="8" id="KW-1185">Reference proteome</keyword>
<dbReference type="HOGENOM" id="CLU_052528_0_0_1"/>
<dbReference type="InterPro" id="IPR009644">
    <property type="entry name" value="FKTN/MNN4/W02B3.4-1"/>
</dbReference>
<dbReference type="GO" id="GO:0016020">
    <property type="term" value="C:membrane"/>
    <property type="evidence" value="ECO:0007669"/>
    <property type="project" value="UniProtKB-SubCell"/>
</dbReference>
<evidence type="ECO:0000256" key="3">
    <source>
        <dbReference type="ARBA" id="ARBA00022989"/>
    </source>
</evidence>
<dbReference type="GO" id="GO:0016740">
    <property type="term" value="F:transferase activity"/>
    <property type="evidence" value="ECO:0007669"/>
    <property type="project" value="UniProtKB-KW"/>
</dbReference>
<proteinExistence type="predicted"/>